<evidence type="ECO:0000256" key="3">
    <source>
        <dbReference type="ARBA" id="ARBA00009562"/>
    </source>
</evidence>
<dbReference type="NCBIfam" id="TIGR00564">
    <property type="entry name" value="trpE_most"/>
    <property type="match status" value="1"/>
</dbReference>
<keyword evidence="10 15" id="KW-0460">Magnesium</keyword>
<evidence type="ECO:0000256" key="8">
    <source>
        <dbReference type="ARBA" id="ARBA00022723"/>
    </source>
</evidence>
<dbReference type="InterPro" id="IPR005256">
    <property type="entry name" value="Anth_synth_I_PabB"/>
</dbReference>
<feature type="domain" description="Anthranilate synthase component I N-terminal" evidence="17">
    <location>
        <begin position="30"/>
        <end position="171"/>
    </location>
</feature>
<evidence type="ECO:0000256" key="14">
    <source>
        <dbReference type="ARBA" id="ARBA00047683"/>
    </source>
</evidence>
<evidence type="ECO:0000256" key="7">
    <source>
        <dbReference type="ARBA" id="ARBA00022605"/>
    </source>
</evidence>
<dbReference type="SUPFAM" id="SSF56322">
    <property type="entry name" value="ADC synthase"/>
    <property type="match status" value="1"/>
</dbReference>
<dbReference type="Proteomes" id="UP001319121">
    <property type="component" value="Chromosome"/>
</dbReference>
<dbReference type="PANTHER" id="PTHR11236:SF48">
    <property type="entry name" value="ISOCHORISMATE SYNTHASE MENF"/>
    <property type="match status" value="1"/>
</dbReference>
<evidence type="ECO:0000259" key="17">
    <source>
        <dbReference type="Pfam" id="PF04715"/>
    </source>
</evidence>
<evidence type="ECO:0000256" key="1">
    <source>
        <dbReference type="ARBA" id="ARBA00001946"/>
    </source>
</evidence>
<evidence type="ECO:0000256" key="10">
    <source>
        <dbReference type="ARBA" id="ARBA00022842"/>
    </source>
</evidence>
<evidence type="ECO:0000256" key="13">
    <source>
        <dbReference type="ARBA" id="ARBA00025634"/>
    </source>
</evidence>
<comment type="catalytic activity">
    <reaction evidence="14 15">
        <text>chorismate + L-glutamine = anthranilate + pyruvate + L-glutamate + H(+)</text>
        <dbReference type="Rhea" id="RHEA:21732"/>
        <dbReference type="ChEBI" id="CHEBI:15361"/>
        <dbReference type="ChEBI" id="CHEBI:15378"/>
        <dbReference type="ChEBI" id="CHEBI:16567"/>
        <dbReference type="ChEBI" id="CHEBI:29748"/>
        <dbReference type="ChEBI" id="CHEBI:29985"/>
        <dbReference type="ChEBI" id="CHEBI:58359"/>
        <dbReference type="EC" id="4.1.3.27"/>
    </reaction>
</comment>
<reference evidence="18 19" key="1">
    <citation type="submission" date="2019-03" db="EMBL/GenBank/DDBJ databases">
        <title>Complete genome sequence of Ferrigenium kumadai strain An22, a microaerophilic iron-oxidizing bacterium isolated from a paddy field soil.</title>
        <authorList>
            <person name="Watanabe T."/>
            <person name="Asakawa S."/>
        </authorList>
    </citation>
    <scope>NUCLEOTIDE SEQUENCE [LARGE SCALE GENOMIC DNA]</scope>
    <source>
        <strain evidence="18 19">An22</strain>
    </source>
</reference>
<dbReference type="EC" id="4.1.3.27" evidence="5 15"/>
<dbReference type="InterPro" id="IPR019999">
    <property type="entry name" value="Anth_synth_I-like"/>
</dbReference>
<keyword evidence="11 15" id="KW-0057">Aromatic amino acid biosynthesis</keyword>
<evidence type="ECO:0000256" key="12">
    <source>
        <dbReference type="ARBA" id="ARBA00023239"/>
    </source>
</evidence>
<protein>
    <recommendedName>
        <fullName evidence="6 15">Anthranilate synthase component 1</fullName>
        <ecNumber evidence="5 15">4.1.3.27</ecNumber>
    </recommendedName>
</protein>
<evidence type="ECO:0000313" key="19">
    <source>
        <dbReference type="Proteomes" id="UP001319121"/>
    </source>
</evidence>
<keyword evidence="19" id="KW-1185">Reference proteome</keyword>
<evidence type="ECO:0000256" key="11">
    <source>
        <dbReference type="ARBA" id="ARBA00023141"/>
    </source>
</evidence>
<dbReference type="PRINTS" id="PR00095">
    <property type="entry name" value="ANTSNTHASEI"/>
</dbReference>
<keyword evidence="7 15" id="KW-0028">Amino-acid biosynthesis</keyword>
<accession>A0AAN1SZG0</accession>
<evidence type="ECO:0000256" key="6">
    <source>
        <dbReference type="ARBA" id="ARBA00020653"/>
    </source>
</evidence>
<dbReference type="InterPro" id="IPR005801">
    <property type="entry name" value="ADC_synthase"/>
</dbReference>
<dbReference type="Gene3D" id="3.60.120.10">
    <property type="entry name" value="Anthranilate synthase"/>
    <property type="match status" value="1"/>
</dbReference>
<name>A0AAN1SZG0_9PROT</name>
<dbReference type="GO" id="GO:0000162">
    <property type="term" value="P:L-tryptophan biosynthetic process"/>
    <property type="evidence" value="ECO:0007669"/>
    <property type="project" value="UniProtKB-KW"/>
</dbReference>
<dbReference type="InterPro" id="IPR015890">
    <property type="entry name" value="Chorismate_C"/>
</dbReference>
<comment type="subunit">
    <text evidence="4 15">Heterotetramer consisting of two non-identical subunits: a beta subunit (TrpG) and a large alpha subunit (TrpE).</text>
</comment>
<dbReference type="InterPro" id="IPR006805">
    <property type="entry name" value="Anth_synth_I_N"/>
</dbReference>
<dbReference type="PANTHER" id="PTHR11236">
    <property type="entry name" value="AMINOBENZOATE/ANTHRANILATE SYNTHASE"/>
    <property type="match status" value="1"/>
</dbReference>
<dbReference type="GO" id="GO:0004049">
    <property type="term" value="F:anthranilate synthase activity"/>
    <property type="evidence" value="ECO:0007669"/>
    <property type="project" value="UniProtKB-EC"/>
</dbReference>
<dbReference type="Pfam" id="PF04715">
    <property type="entry name" value="Anth_synt_I_N"/>
    <property type="match status" value="1"/>
</dbReference>
<dbReference type="EMBL" id="AP019536">
    <property type="protein sequence ID" value="BBI98609.1"/>
    <property type="molecule type" value="Genomic_DNA"/>
</dbReference>
<gene>
    <name evidence="15 18" type="primary">trpE</name>
    <name evidence="18" type="ORF">FGKAn22_03020</name>
</gene>
<proteinExistence type="inferred from homology"/>
<evidence type="ECO:0000259" key="16">
    <source>
        <dbReference type="Pfam" id="PF00425"/>
    </source>
</evidence>
<evidence type="ECO:0000256" key="15">
    <source>
        <dbReference type="RuleBase" id="RU364045"/>
    </source>
</evidence>
<keyword evidence="8 15" id="KW-0479">Metal-binding</keyword>
<dbReference type="RefSeq" id="WP_212786234.1">
    <property type="nucleotide sequence ID" value="NZ_AP019536.1"/>
</dbReference>
<evidence type="ECO:0000313" key="18">
    <source>
        <dbReference type="EMBL" id="BBI98609.1"/>
    </source>
</evidence>
<keyword evidence="12 15" id="KW-0456">Lyase</keyword>
<feature type="domain" description="Chorismate-utilising enzyme C-terminal" evidence="16">
    <location>
        <begin position="222"/>
        <end position="474"/>
    </location>
</feature>
<comment type="cofactor">
    <cofactor evidence="1 15">
        <name>Mg(2+)</name>
        <dbReference type="ChEBI" id="CHEBI:18420"/>
    </cofactor>
</comment>
<organism evidence="18 19">
    <name type="scientific">Ferrigenium kumadai</name>
    <dbReference type="NCBI Taxonomy" id="1682490"/>
    <lineage>
        <taxon>Bacteria</taxon>
        <taxon>Pseudomonadati</taxon>
        <taxon>Pseudomonadota</taxon>
        <taxon>Betaproteobacteria</taxon>
        <taxon>Nitrosomonadales</taxon>
        <taxon>Gallionellaceae</taxon>
        <taxon>Ferrigenium</taxon>
    </lineage>
</organism>
<evidence type="ECO:0000256" key="5">
    <source>
        <dbReference type="ARBA" id="ARBA00012266"/>
    </source>
</evidence>
<evidence type="ECO:0000256" key="9">
    <source>
        <dbReference type="ARBA" id="ARBA00022822"/>
    </source>
</evidence>
<dbReference type="GO" id="GO:0046872">
    <property type="term" value="F:metal ion binding"/>
    <property type="evidence" value="ECO:0007669"/>
    <property type="project" value="UniProtKB-KW"/>
</dbReference>
<evidence type="ECO:0000256" key="2">
    <source>
        <dbReference type="ARBA" id="ARBA00004873"/>
    </source>
</evidence>
<dbReference type="AlphaFoldDB" id="A0AAN1SZG0"/>
<keyword evidence="9 15" id="KW-0822">Tryptophan biosynthesis</keyword>
<evidence type="ECO:0000256" key="4">
    <source>
        <dbReference type="ARBA" id="ARBA00011575"/>
    </source>
</evidence>
<dbReference type="KEGG" id="fku:FGKAn22_03020"/>
<sequence length="495" mass="54503">MLHPITEQEFNALAEQGYNRIPLVAETFADLDTPLSLYIKLANKPFSYLLESVQGGERFGRYSFIGLPADTRITVRGKQVTLSHGDNATTHTVDNPLDFISEYQSRFKVAPLPNLPRFTGGLAGYFGYDTVRYIEPRLAKTQKPDTLGTPDILLMLTEQLAVIDNLSGKLTFIVYADPAQDDAYPLARERLRELVGLLRRPIDIPFASAVPHQEAQSEFGEAAFKAAVEKSKQYIFDGDIMQVVLSQRMAQPFPAQPLSLYRALRSINPSPYMFYYDMGDHHVVGSSPEILARLEGNTVTVRPIAGTRPRGKTPQQDAELATELLADPKELAEHLMLIDLGRNDIGRVAQNGTVKLTDKMVIERYSHVMHIVSNVEAQLKPGLTAMDVLKATFPAGTVSGAAKVRAMEIIDELEPSKRGIYAGAVGYLGFNGDMDVAIALRTAVVKDNMLYVQAGAGIVADSVPDSEWMETQNKARAVLRAAEMVLDGLDAQAHR</sequence>
<comment type="pathway">
    <text evidence="2 15">Amino-acid biosynthesis; L-tryptophan biosynthesis; L-tryptophan from chorismate: step 1/5.</text>
</comment>
<comment type="similarity">
    <text evidence="3 15">Belongs to the anthranilate synthase component I family.</text>
</comment>
<dbReference type="Pfam" id="PF00425">
    <property type="entry name" value="Chorismate_bind"/>
    <property type="match status" value="1"/>
</dbReference>
<comment type="function">
    <text evidence="13 15">Part of a heterotetrameric complex that catalyzes the two-step biosynthesis of anthranilate, an intermediate in the biosynthesis of L-tryptophan. In the first step, the glutamine-binding beta subunit (TrpG) of anthranilate synthase (AS) provides the glutamine amidotransferase activity which generates ammonia as a substrate that, along with chorismate, is used in the second step, catalyzed by the large alpha subunit of AS (TrpE) to produce anthranilate. In the absence of TrpG, TrpE can synthesize anthranilate directly from chorismate and high concentrations of ammonia.</text>
</comment>